<evidence type="ECO:0000313" key="2">
    <source>
        <dbReference type="Proteomes" id="UP000319213"/>
    </source>
</evidence>
<protein>
    <submittedName>
        <fullName evidence="1">Uncharacterized protein</fullName>
    </submittedName>
</protein>
<reference evidence="1 2" key="1">
    <citation type="submission" date="2019-06" db="EMBL/GenBank/DDBJ databases">
        <title>Sequencing the genomes of 1000 actinobacteria strains.</title>
        <authorList>
            <person name="Klenk H.-P."/>
        </authorList>
    </citation>
    <scope>NUCLEOTIDE SEQUENCE [LARGE SCALE GENOMIC DNA]</scope>
    <source>
        <strain evidence="1 2">DSM 43186</strain>
    </source>
</reference>
<dbReference type="AlphaFoldDB" id="A0A543J417"/>
<dbReference type="Proteomes" id="UP000319213">
    <property type="component" value="Unassembled WGS sequence"/>
</dbReference>
<organism evidence="1 2">
    <name type="scientific">Thermopolyspora flexuosa</name>
    <dbReference type="NCBI Taxonomy" id="103836"/>
    <lineage>
        <taxon>Bacteria</taxon>
        <taxon>Bacillati</taxon>
        <taxon>Actinomycetota</taxon>
        <taxon>Actinomycetes</taxon>
        <taxon>Streptosporangiales</taxon>
        <taxon>Streptosporangiaceae</taxon>
        <taxon>Thermopolyspora</taxon>
    </lineage>
</organism>
<dbReference type="EMBL" id="VFPQ01000001">
    <property type="protein sequence ID" value="TQM77528.1"/>
    <property type="molecule type" value="Genomic_DNA"/>
</dbReference>
<keyword evidence="2" id="KW-1185">Reference proteome</keyword>
<sequence>MRRFPFSVDPLWRLPLRLIGVRPSSAYVEVNEELVIRFGPWVVRTPASNVADAAVTGPYAPWRVIGPHLSLADRGLTFGTNSRRGVCVRFHEPVRALAPGRVLTHPAVTVTVADPEGLAEHLRYVAAVAR</sequence>
<accession>A0A543J417</accession>
<gene>
    <name evidence="1" type="ORF">FHX40_4293</name>
</gene>
<comment type="caution">
    <text evidence="1">The sequence shown here is derived from an EMBL/GenBank/DDBJ whole genome shotgun (WGS) entry which is preliminary data.</text>
</comment>
<name>A0A543J417_9ACTN</name>
<proteinExistence type="predicted"/>
<dbReference type="OrthoDB" id="191189at2"/>
<evidence type="ECO:0000313" key="1">
    <source>
        <dbReference type="EMBL" id="TQM77528.1"/>
    </source>
</evidence>
<dbReference type="RefSeq" id="WP_142261240.1">
    <property type="nucleotide sequence ID" value="NZ_BMPV01000002.1"/>
</dbReference>